<reference evidence="2" key="1">
    <citation type="submission" date="2023-03" db="EMBL/GenBank/DDBJ databases">
        <title>Chromosome-scale reference genome and RAD-based genetic map of yellow starthistle (Centaurea solstitialis) reveal putative structural variation and QTLs associated with invader traits.</title>
        <authorList>
            <person name="Reatini B."/>
            <person name="Cang F.A."/>
            <person name="Jiang Q."/>
            <person name="Mckibben M.T.W."/>
            <person name="Barker M.S."/>
            <person name="Rieseberg L.H."/>
            <person name="Dlugosch K.M."/>
        </authorList>
    </citation>
    <scope>NUCLEOTIDE SEQUENCE</scope>
    <source>
        <strain evidence="2">CAN-66</strain>
        <tissue evidence="2">Leaf</tissue>
    </source>
</reference>
<organism evidence="2 3">
    <name type="scientific">Centaurea solstitialis</name>
    <name type="common">yellow star-thistle</name>
    <dbReference type="NCBI Taxonomy" id="347529"/>
    <lineage>
        <taxon>Eukaryota</taxon>
        <taxon>Viridiplantae</taxon>
        <taxon>Streptophyta</taxon>
        <taxon>Embryophyta</taxon>
        <taxon>Tracheophyta</taxon>
        <taxon>Spermatophyta</taxon>
        <taxon>Magnoliopsida</taxon>
        <taxon>eudicotyledons</taxon>
        <taxon>Gunneridae</taxon>
        <taxon>Pentapetalae</taxon>
        <taxon>asterids</taxon>
        <taxon>campanulids</taxon>
        <taxon>Asterales</taxon>
        <taxon>Asteraceae</taxon>
        <taxon>Carduoideae</taxon>
        <taxon>Cardueae</taxon>
        <taxon>Centaureinae</taxon>
        <taxon>Centaurea</taxon>
    </lineage>
</organism>
<evidence type="ECO:0000313" key="3">
    <source>
        <dbReference type="Proteomes" id="UP001172457"/>
    </source>
</evidence>
<gene>
    <name evidence="2" type="ORF">OSB04_017339</name>
</gene>
<dbReference type="EMBL" id="JARYMX010000004">
    <property type="protein sequence ID" value="KAJ9553294.1"/>
    <property type="molecule type" value="Genomic_DNA"/>
</dbReference>
<dbReference type="InterPro" id="IPR000626">
    <property type="entry name" value="Ubiquitin-like_dom"/>
</dbReference>
<dbReference type="CDD" id="cd01763">
    <property type="entry name" value="Ubl_SUMO_like"/>
    <property type="match status" value="1"/>
</dbReference>
<sequence length="170" mass="19417">MASSVKRKRPSAEDSFITLNQQPQTGNSTIITINQQNQSGDSIITVNQTGDSIVTVKHEHQTGVSFITVNNNNKQQHPTREDNKDSFITVRVESGFEVLNPYFRIRPDEPLQRLKMSWKEREGIAEYRRCYFVYNWSMIDDEDNKTANDVGLKDGDSIDIVLALTDADYD</sequence>
<dbReference type="Pfam" id="PF11976">
    <property type="entry name" value="Rad60-SLD"/>
    <property type="match status" value="1"/>
</dbReference>
<dbReference type="PROSITE" id="PS50053">
    <property type="entry name" value="UBIQUITIN_2"/>
    <property type="match status" value="1"/>
</dbReference>
<accession>A0AA38WKM1</accession>
<dbReference type="InterPro" id="IPR022617">
    <property type="entry name" value="Rad60/SUMO-like_dom"/>
</dbReference>
<evidence type="ECO:0000313" key="2">
    <source>
        <dbReference type="EMBL" id="KAJ9553294.1"/>
    </source>
</evidence>
<proteinExistence type="predicted"/>
<dbReference type="Proteomes" id="UP001172457">
    <property type="component" value="Chromosome 4"/>
</dbReference>
<dbReference type="Gene3D" id="3.10.20.90">
    <property type="entry name" value="Phosphatidylinositol 3-kinase Catalytic Subunit, Chain A, domain 1"/>
    <property type="match status" value="1"/>
</dbReference>
<comment type="caution">
    <text evidence="2">The sequence shown here is derived from an EMBL/GenBank/DDBJ whole genome shotgun (WGS) entry which is preliminary data.</text>
</comment>
<dbReference type="InterPro" id="IPR029071">
    <property type="entry name" value="Ubiquitin-like_domsf"/>
</dbReference>
<feature type="domain" description="Ubiquitin-like" evidence="1">
    <location>
        <begin position="88"/>
        <end position="167"/>
    </location>
</feature>
<dbReference type="AlphaFoldDB" id="A0AA38WKM1"/>
<dbReference type="SUPFAM" id="SSF54236">
    <property type="entry name" value="Ubiquitin-like"/>
    <property type="match status" value="1"/>
</dbReference>
<keyword evidence="3" id="KW-1185">Reference proteome</keyword>
<name>A0AA38WKM1_9ASTR</name>
<evidence type="ECO:0000259" key="1">
    <source>
        <dbReference type="PROSITE" id="PS50053"/>
    </source>
</evidence>
<protein>
    <recommendedName>
        <fullName evidence="1">Ubiquitin-like domain-containing protein</fullName>
    </recommendedName>
</protein>